<evidence type="ECO:0000256" key="1">
    <source>
        <dbReference type="SAM" id="Coils"/>
    </source>
</evidence>
<dbReference type="SUPFAM" id="SSF51206">
    <property type="entry name" value="cAMP-binding domain-like"/>
    <property type="match status" value="2"/>
</dbReference>
<dbReference type="AlphaFoldDB" id="A0A9W7F090"/>
<organism evidence="4 5">
    <name type="scientific">Triparma strigata</name>
    <dbReference type="NCBI Taxonomy" id="1606541"/>
    <lineage>
        <taxon>Eukaryota</taxon>
        <taxon>Sar</taxon>
        <taxon>Stramenopiles</taxon>
        <taxon>Ochrophyta</taxon>
        <taxon>Bolidophyceae</taxon>
        <taxon>Parmales</taxon>
        <taxon>Triparmaceae</taxon>
        <taxon>Triparma</taxon>
    </lineage>
</organism>
<dbReference type="InterPro" id="IPR000595">
    <property type="entry name" value="cNMP-bd_dom"/>
</dbReference>
<feature type="compositionally biased region" description="Polar residues" evidence="2">
    <location>
        <begin position="665"/>
        <end position="674"/>
    </location>
</feature>
<evidence type="ECO:0000313" key="4">
    <source>
        <dbReference type="EMBL" id="GMH96872.1"/>
    </source>
</evidence>
<proteinExistence type="predicted"/>
<feature type="region of interest" description="Disordered" evidence="2">
    <location>
        <begin position="424"/>
        <end position="610"/>
    </location>
</feature>
<evidence type="ECO:0000259" key="3">
    <source>
        <dbReference type="PROSITE" id="PS50042"/>
    </source>
</evidence>
<feature type="coiled-coil region" evidence="1">
    <location>
        <begin position="71"/>
        <end position="98"/>
    </location>
</feature>
<feature type="region of interest" description="Disordered" evidence="2">
    <location>
        <begin position="630"/>
        <end position="674"/>
    </location>
</feature>
<dbReference type="EMBL" id="BRXY01000476">
    <property type="protein sequence ID" value="GMH96872.1"/>
    <property type="molecule type" value="Genomic_DNA"/>
</dbReference>
<dbReference type="InterPro" id="IPR014710">
    <property type="entry name" value="RmlC-like_jellyroll"/>
</dbReference>
<dbReference type="Gene3D" id="2.60.120.10">
    <property type="entry name" value="Jelly Rolls"/>
    <property type="match status" value="2"/>
</dbReference>
<feature type="compositionally biased region" description="Gly residues" evidence="2">
    <location>
        <begin position="455"/>
        <end position="464"/>
    </location>
</feature>
<comment type="caution">
    <text evidence="4">The sequence shown here is derived from an EMBL/GenBank/DDBJ whole genome shotgun (WGS) entry which is preliminary data.</text>
</comment>
<dbReference type="SMART" id="SM00100">
    <property type="entry name" value="cNMP"/>
    <property type="match status" value="2"/>
</dbReference>
<keyword evidence="5" id="KW-1185">Reference proteome</keyword>
<feature type="compositionally biased region" description="Basic and acidic residues" evidence="2">
    <location>
        <begin position="424"/>
        <end position="445"/>
    </location>
</feature>
<protein>
    <recommendedName>
        <fullName evidence="3">Cyclic nucleotide-binding domain-containing protein</fullName>
    </recommendedName>
</protein>
<feature type="domain" description="Cyclic nucleotide-binding" evidence="3">
    <location>
        <begin position="274"/>
        <end position="390"/>
    </location>
</feature>
<feature type="compositionally biased region" description="Low complexity" evidence="2">
    <location>
        <begin position="634"/>
        <end position="645"/>
    </location>
</feature>
<evidence type="ECO:0000313" key="5">
    <source>
        <dbReference type="Proteomes" id="UP001165085"/>
    </source>
</evidence>
<dbReference type="InterPro" id="IPR018490">
    <property type="entry name" value="cNMP-bd_dom_sf"/>
</dbReference>
<name>A0A9W7F090_9STRA</name>
<feature type="domain" description="Cyclic nucleotide-binding" evidence="3">
    <location>
        <begin position="125"/>
        <end position="249"/>
    </location>
</feature>
<feature type="compositionally biased region" description="Gly residues" evidence="2">
    <location>
        <begin position="646"/>
        <end position="656"/>
    </location>
</feature>
<feature type="compositionally biased region" description="Basic and acidic residues" evidence="2">
    <location>
        <begin position="508"/>
        <end position="525"/>
    </location>
</feature>
<keyword evidence="1" id="KW-0175">Coiled coil</keyword>
<dbReference type="OrthoDB" id="2021138at2759"/>
<reference evidence="5" key="1">
    <citation type="journal article" date="2023" name="Commun. Biol.">
        <title>Genome analysis of Parmales, the sister group of diatoms, reveals the evolutionary specialization of diatoms from phago-mixotrophs to photoautotrophs.</title>
        <authorList>
            <person name="Ban H."/>
            <person name="Sato S."/>
            <person name="Yoshikawa S."/>
            <person name="Yamada K."/>
            <person name="Nakamura Y."/>
            <person name="Ichinomiya M."/>
            <person name="Sato N."/>
            <person name="Blanc-Mathieu R."/>
            <person name="Endo H."/>
            <person name="Kuwata A."/>
            <person name="Ogata H."/>
        </authorList>
    </citation>
    <scope>NUCLEOTIDE SEQUENCE [LARGE SCALE GENOMIC DNA]</scope>
    <source>
        <strain evidence="5">NIES 3701</strain>
    </source>
</reference>
<sequence>MNVAMFDGESEWEKTLALKYDLNVTEEDLMRFDHYTGEDKQFLVSFVMRWRNMALDKTRASLQAAFQAILRKVKEVKYNEAMKERNDLQRKSLELLTNVPPGTRSEEDVEHLSSWLTKMKLGGEKLSHLEPGQVKSMSSMMDVRVLPANSLIFLQGDSGDYYYWVISGSVELYTSFTAAKELMLQEKHKDRPRDEYSTIDVSELGNHIASMEDGAGFGELSISSDAKRSLSAATSCETVLGRFSKKTYNASIRSMHSDKMDTVRKIAILKGFKLFSSWPPSALSHLSYKMDIKEYAYNDKMVVGGSAIRDIYFVAEGEINLESKIRVEGTNVLDSVTFKSVQVATIHTGSILGDIETTVEKSKSWRVTAKVKSAMAKVLRMEKEDFIHLVLNSPGDVGEKVKLGAEAVHQFRRERIRDAKRMKLKEKKVQVDKKNSESKTVENLRQRVQRASFEFGGGTRGASRGGSRRPSFGEGRSGVVGGEGNSVEVGSGGGGGSGPAFSPPLPKIEARDDDQAGGGLRRESFSRQARRSFGSSQQQTGGGRVARGSFNKKRPQTQVGGEAAQGMNPFNLPGLRDNSKPTSPRTLRKLQSRSMGQIPSHFGRGEAGRPGTATVGFAHYSGALQNSFGDFQESSSGLGSSRLGSGQVGLGGGGDGVPRVRKSFKSSSGVLGGK</sequence>
<dbReference type="PANTHER" id="PTHR23011">
    <property type="entry name" value="CYCLIC NUCLEOTIDE-BINDING DOMAIN CONTAINING PROTEIN"/>
    <property type="match status" value="1"/>
</dbReference>
<dbReference type="CDD" id="cd00038">
    <property type="entry name" value="CAP_ED"/>
    <property type="match status" value="1"/>
</dbReference>
<dbReference type="PANTHER" id="PTHR23011:SF28">
    <property type="entry name" value="CYCLIC NUCLEOTIDE-BINDING DOMAIN CONTAINING PROTEIN"/>
    <property type="match status" value="1"/>
</dbReference>
<dbReference type="PROSITE" id="PS50042">
    <property type="entry name" value="CNMP_BINDING_3"/>
    <property type="match status" value="2"/>
</dbReference>
<feature type="compositionally biased region" description="Gly residues" evidence="2">
    <location>
        <begin position="475"/>
        <end position="498"/>
    </location>
</feature>
<evidence type="ECO:0000256" key="2">
    <source>
        <dbReference type="SAM" id="MobiDB-lite"/>
    </source>
</evidence>
<accession>A0A9W7F090</accession>
<dbReference type="Proteomes" id="UP001165085">
    <property type="component" value="Unassembled WGS sequence"/>
</dbReference>
<gene>
    <name evidence="4" type="ORF">TrST_g13404</name>
</gene>